<gene>
    <name evidence="17" type="ORF">FDQ92_09270</name>
</gene>
<sequence length="527" mass="59864">MTAELIINADFYETRVALVENGQVAELYIERASDTGIAGNIYRGRVVRVLPGMQAAFVDIGLEKAAFLYVSDVHHPLMEAEDLFREPREPDAVPQEGPPAAAGTLEELAAADLAPDSNGTPRSYSDVPIEDRLQEGQDVLVQVAKEPLGSKGARITTHITLPGRNLVLMPMMDHVGVSRRIENEKERKRLRDMVCAIKPAHCGFIVRTAAEGEDMEKIHAEMDFLLKLWQNVQKRAETAAVPSLVYQELDITLRAVRDLLTKEVDRLVIDSEEGYREIVNFTENFMPSLRSAVERYDGKEPIFDAYGIEMEVQRALSKKVWLKSGGYIVIETTEALTAVDVNTGRYVGKRNLEETILKTNLEAVREIAYQLRLRNIGGIIIIDFIDMEKEANRQKVFNALKEAMRRDKSKTNILRMSDLGLIEMTRKRTKESIGRVLCEPCYYCEGEGHLKSPQTVCYEILRELQRDSQDLFGRNLMILVHPHVATRFLDEERVVLEHFEEKLHASIQVKGEKSLHLEQYEMRVLDV</sequence>
<keyword evidence="18" id="KW-1185">Reference proteome</keyword>
<dbReference type="Pfam" id="PF20833">
    <property type="entry name" value="RNase_E_G_Thio"/>
    <property type="match status" value="1"/>
</dbReference>
<dbReference type="InterPro" id="IPR012340">
    <property type="entry name" value="NA-bd_OB-fold"/>
</dbReference>
<dbReference type="KEGG" id="dax:FDQ92_09270"/>
<comment type="subcellular location">
    <subcellularLocation>
        <location evidence="2">Cytoplasm</location>
    </subcellularLocation>
</comment>
<feature type="domain" description="S1 motif" evidence="16">
    <location>
        <begin position="37"/>
        <end position="158"/>
    </location>
</feature>
<dbReference type="EMBL" id="CP040098">
    <property type="protein sequence ID" value="QCQ22330.1"/>
    <property type="molecule type" value="Genomic_DNA"/>
</dbReference>
<evidence type="ECO:0000256" key="11">
    <source>
        <dbReference type="ARBA" id="ARBA00022730"/>
    </source>
</evidence>
<keyword evidence="13" id="KW-0378">Hydrolase</keyword>
<evidence type="ECO:0000313" key="18">
    <source>
        <dbReference type="Proteomes" id="UP000298602"/>
    </source>
</evidence>
<dbReference type="GO" id="GO:0005737">
    <property type="term" value="C:cytoplasm"/>
    <property type="evidence" value="ECO:0007669"/>
    <property type="project" value="UniProtKB-SubCell"/>
</dbReference>
<evidence type="ECO:0000256" key="6">
    <source>
        <dbReference type="ARBA" id="ARBA00022552"/>
    </source>
</evidence>
<evidence type="ECO:0000256" key="14">
    <source>
        <dbReference type="ARBA" id="ARBA00022842"/>
    </source>
</evidence>
<dbReference type="GO" id="GO:0004540">
    <property type="term" value="F:RNA nuclease activity"/>
    <property type="evidence" value="ECO:0007669"/>
    <property type="project" value="InterPro"/>
</dbReference>
<evidence type="ECO:0000256" key="5">
    <source>
        <dbReference type="ARBA" id="ARBA00022490"/>
    </source>
</evidence>
<dbReference type="PANTHER" id="PTHR30001:SF0">
    <property type="entry name" value="RIBONUCLEASE G"/>
    <property type="match status" value="1"/>
</dbReference>
<dbReference type="SMART" id="SM00316">
    <property type="entry name" value="S1"/>
    <property type="match status" value="1"/>
</dbReference>
<comment type="cofactor">
    <cofactor evidence="1">
        <name>Mg(2+)</name>
        <dbReference type="ChEBI" id="CHEBI:18420"/>
    </cofactor>
</comment>
<dbReference type="GO" id="GO:0016787">
    <property type="term" value="F:hydrolase activity"/>
    <property type="evidence" value="ECO:0007669"/>
    <property type="project" value="UniProtKB-KW"/>
</dbReference>
<keyword evidence="6" id="KW-0698">rRNA processing</keyword>
<protein>
    <recommendedName>
        <fullName evidence="4">Ribonuclease G</fullName>
    </recommendedName>
</protein>
<evidence type="ECO:0000256" key="9">
    <source>
        <dbReference type="ARBA" id="ARBA00022722"/>
    </source>
</evidence>
<keyword evidence="10" id="KW-0479">Metal-binding</keyword>
<dbReference type="InterPro" id="IPR004659">
    <property type="entry name" value="RNase_E/G"/>
</dbReference>
<evidence type="ECO:0000256" key="7">
    <source>
        <dbReference type="ARBA" id="ARBA00022555"/>
    </source>
</evidence>
<dbReference type="InterPro" id="IPR048583">
    <property type="entry name" value="RNase_E_G_thioredoxin-like"/>
</dbReference>
<accession>A0A4P8L3A3</accession>
<dbReference type="GO" id="GO:0006364">
    <property type="term" value="P:rRNA processing"/>
    <property type="evidence" value="ECO:0007669"/>
    <property type="project" value="UniProtKB-KW"/>
</dbReference>
<evidence type="ECO:0000256" key="10">
    <source>
        <dbReference type="ARBA" id="ARBA00022723"/>
    </source>
</evidence>
<evidence type="ECO:0000256" key="12">
    <source>
        <dbReference type="ARBA" id="ARBA00022759"/>
    </source>
</evidence>
<dbReference type="CDD" id="cd04453">
    <property type="entry name" value="S1_RNase_E"/>
    <property type="match status" value="1"/>
</dbReference>
<dbReference type="RefSeq" id="WP_137424416.1">
    <property type="nucleotide sequence ID" value="NZ_CP040098.1"/>
</dbReference>
<keyword evidence="5" id="KW-0963">Cytoplasm</keyword>
<dbReference type="GO" id="GO:0019843">
    <property type="term" value="F:rRNA binding"/>
    <property type="evidence" value="ECO:0007669"/>
    <property type="project" value="UniProtKB-KW"/>
</dbReference>
<dbReference type="GO" id="GO:0008033">
    <property type="term" value="P:tRNA processing"/>
    <property type="evidence" value="ECO:0007669"/>
    <property type="project" value="UniProtKB-KW"/>
</dbReference>
<name>A0A4P8L3A3_9BACT</name>
<dbReference type="NCBIfam" id="TIGR00757">
    <property type="entry name" value="RNaseEG"/>
    <property type="match status" value="1"/>
</dbReference>
<keyword evidence="7" id="KW-0820">tRNA-binding</keyword>
<evidence type="ECO:0000259" key="16">
    <source>
        <dbReference type="SMART" id="SM00316"/>
    </source>
</evidence>
<evidence type="ECO:0000256" key="3">
    <source>
        <dbReference type="ARBA" id="ARBA00005663"/>
    </source>
</evidence>
<keyword evidence="15" id="KW-0694">RNA-binding</keyword>
<keyword evidence="14" id="KW-0460">Magnesium</keyword>
<proteinExistence type="inferred from homology"/>
<dbReference type="GO" id="GO:0004519">
    <property type="term" value="F:endonuclease activity"/>
    <property type="evidence" value="ECO:0007669"/>
    <property type="project" value="UniProtKB-KW"/>
</dbReference>
<evidence type="ECO:0000256" key="13">
    <source>
        <dbReference type="ARBA" id="ARBA00022801"/>
    </source>
</evidence>
<reference evidence="17 18" key="2">
    <citation type="submission" date="2019-05" db="EMBL/GenBank/DDBJ databases">
        <authorList>
            <person name="Suflita J.M."/>
            <person name="Marks C.R."/>
        </authorList>
    </citation>
    <scope>NUCLEOTIDE SEQUENCE [LARGE SCALE GENOMIC DNA]</scope>
    <source>
        <strain evidence="17 18">ALDC</strain>
    </source>
</reference>
<keyword evidence="8" id="KW-0819">tRNA processing</keyword>
<evidence type="ECO:0000256" key="15">
    <source>
        <dbReference type="ARBA" id="ARBA00022884"/>
    </source>
</evidence>
<dbReference type="SUPFAM" id="SSF50249">
    <property type="entry name" value="Nucleic acid-binding proteins"/>
    <property type="match status" value="1"/>
</dbReference>
<dbReference type="AlphaFoldDB" id="A0A4P8L3A3"/>
<dbReference type="OrthoDB" id="9804278at2"/>
<evidence type="ECO:0000256" key="1">
    <source>
        <dbReference type="ARBA" id="ARBA00001946"/>
    </source>
</evidence>
<dbReference type="Proteomes" id="UP000298602">
    <property type="component" value="Chromosome"/>
</dbReference>
<dbReference type="GO" id="GO:0000049">
    <property type="term" value="F:tRNA binding"/>
    <property type="evidence" value="ECO:0007669"/>
    <property type="project" value="UniProtKB-KW"/>
</dbReference>
<dbReference type="Gene3D" id="3.40.1260.20">
    <property type="entry name" value="Ribonuclease E, catalytic domain"/>
    <property type="match status" value="1"/>
</dbReference>
<keyword evidence="9" id="KW-0540">Nuclease</keyword>
<dbReference type="InterPro" id="IPR019307">
    <property type="entry name" value="RNA-bd_AU-1/RNase_E/G"/>
</dbReference>
<evidence type="ECO:0000313" key="17">
    <source>
        <dbReference type="EMBL" id="QCQ22330.1"/>
    </source>
</evidence>
<evidence type="ECO:0000256" key="2">
    <source>
        <dbReference type="ARBA" id="ARBA00004496"/>
    </source>
</evidence>
<dbReference type="Pfam" id="PF10150">
    <property type="entry name" value="RNase_E_G"/>
    <property type="match status" value="1"/>
</dbReference>
<dbReference type="Gene3D" id="2.40.50.140">
    <property type="entry name" value="Nucleic acid-binding proteins"/>
    <property type="match status" value="1"/>
</dbReference>
<comment type="similarity">
    <text evidence="3">Belongs to the RNase E/G family. RNase G subfamily.</text>
</comment>
<dbReference type="GO" id="GO:0046872">
    <property type="term" value="F:metal ion binding"/>
    <property type="evidence" value="ECO:0007669"/>
    <property type="project" value="UniProtKB-KW"/>
</dbReference>
<keyword evidence="11" id="KW-0699">rRNA-binding</keyword>
<evidence type="ECO:0000256" key="4">
    <source>
        <dbReference type="ARBA" id="ARBA00017719"/>
    </source>
</evidence>
<dbReference type="PANTHER" id="PTHR30001">
    <property type="entry name" value="RIBONUCLEASE"/>
    <property type="match status" value="1"/>
</dbReference>
<organism evidence="17 18">
    <name type="scientific">Desulfoglaeba alkanexedens ALDC</name>
    <dbReference type="NCBI Taxonomy" id="980445"/>
    <lineage>
        <taxon>Bacteria</taxon>
        <taxon>Pseudomonadati</taxon>
        <taxon>Thermodesulfobacteriota</taxon>
        <taxon>Syntrophobacteria</taxon>
        <taxon>Syntrophobacterales</taxon>
        <taxon>Syntrophobacteraceae</taxon>
        <taxon>Desulfoglaeba</taxon>
    </lineage>
</organism>
<keyword evidence="12" id="KW-0255">Endonuclease</keyword>
<evidence type="ECO:0000256" key="8">
    <source>
        <dbReference type="ARBA" id="ARBA00022694"/>
    </source>
</evidence>
<reference evidence="17 18" key="1">
    <citation type="submission" date="2019-05" db="EMBL/GenBank/DDBJ databases">
        <title>The Complete Genome Sequence of the n-alkane-degrading Desulfoglaeba alkanexedens ALDC reveals multiple alkylsuccinate synthase gene clusters.</title>
        <authorList>
            <person name="Callaghan A.V."/>
            <person name="Davidova I.A."/>
            <person name="Duncan K.E."/>
            <person name="Morris B."/>
            <person name="McInerney M.J."/>
        </authorList>
    </citation>
    <scope>NUCLEOTIDE SEQUENCE [LARGE SCALE GENOMIC DNA]</scope>
    <source>
        <strain evidence="17 18">ALDC</strain>
    </source>
</reference>
<dbReference type="InterPro" id="IPR003029">
    <property type="entry name" value="S1_domain"/>
</dbReference>